<organism evidence="2 3">
    <name type="scientific">Olleya aquimaris</name>
    <dbReference type="NCBI Taxonomy" id="639310"/>
    <lineage>
        <taxon>Bacteria</taxon>
        <taxon>Pseudomonadati</taxon>
        <taxon>Bacteroidota</taxon>
        <taxon>Flavobacteriia</taxon>
        <taxon>Flavobacteriales</taxon>
        <taxon>Flavobacteriaceae</taxon>
    </lineage>
</organism>
<dbReference type="Pfam" id="PF04264">
    <property type="entry name" value="YceI"/>
    <property type="match status" value="1"/>
</dbReference>
<evidence type="ECO:0000313" key="2">
    <source>
        <dbReference type="EMBL" id="RAJ13208.1"/>
    </source>
</evidence>
<evidence type="ECO:0000313" key="3">
    <source>
        <dbReference type="Proteomes" id="UP000248703"/>
    </source>
</evidence>
<dbReference type="AlphaFoldDB" id="A0A327RAL2"/>
<sequence>MSHIFFNKLLISFHGRLFIYLHIKSLKLKTYNMKKIVLNLFTVALIGLSVVACKSDAKEAKTGEAQEVAENNEAAKYKADAENSMIIWKANKVVGGHEGTIHVSNGVAQLQGDQLVGGSFIFDLNTIACTDIPAEEKSNAKLVGHLKSDDFFDVANHPTAAFEITKVDGNTVSGNLTIKGIKKNITFPANVTVTGDEIAITSDTFTIDRTEWDIMYNAGTTPDIAASLGDKMIKDDIEIKIMVKATKA</sequence>
<proteinExistence type="predicted"/>
<dbReference type="InterPro" id="IPR036761">
    <property type="entry name" value="TTHA0802/YceI-like_sf"/>
</dbReference>
<reference evidence="2 3" key="1">
    <citation type="submission" date="2018-06" db="EMBL/GenBank/DDBJ databases">
        <title>Genomic Encyclopedia of Archaeal and Bacterial Type Strains, Phase II (KMG-II): from individual species to whole genera.</title>
        <authorList>
            <person name="Goeker M."/>
        </authorList>
    </citation>
    <scope>NUCLEOTIDE SEQUENCE [LARGE SCALE GENOMIC DNA]</scope>
    <source>
        <strain evidence="2 3">DSM 24464</strain>
    </source>
</reference>
<dbReference type="PANTHER" id="PTHR34406:SF1">
    <property type="entry name" value="PROTEIN YCEI"/>
    <property type="match status" value="1"/>
</dbReference>
<dbReference type="SMART" id="SM00867">
    <property type="entry name" value="YceI"/>
    <property type="match status" value="1"/>
</dbReference>
<comment type="caution">
    <text evidence="2">The sequence shown here is derived from an EMBL/GenBank/DDBJ whole genome shotgun (WGS) entry which is preliminary data.</text>
</comment>
<dbReference type="Proteomes" id="UP000248703">
    <property type="component" value="Unassembled WGS sequence"/>
</dbReference>
<dbReference type="SUPFAM" id="SSF101874">
    <property type="entry name" value="YceI-like"/>
    <property type="match status" value="1"/>
</dbReference>
<accession>A0A327RAL2</accession>
<gene>
    <name evidence="2" type="ORF">LY08_02107</name>
</gene>
<feature type="domain" description="Lipid/polyisoprenoid-binding YceI-like" evidence="1">
    <location>
        <begin position="76"/>
        <end position="246"/>
    </location>
</feature>
<protein>
    <submittedName>
        <fullName evidence="2">Polyisoprenoid-binding protein YceI</fullName>
    </submittedName>
</protein>
<keyword evidence="3" id="KW-1185">Reference proteome</keyword>
<dbReference type="InterPro" id="IPR007372">
    <property type="entry name" value="Lipid/polyisoprenoid-bd_YceI"/>
</dbReference>
<evidence type="ECO:0000259" key="1">
    <source>
        <dbReference type="SMART" id="SM00867"/>
    </source>
</evidence>
<dbReference type="Gene3D" id="2.40.128.110">
    <property type="entry name" value="Lipid/polyisoprenoid-binding, YceI-like"/>
    <property type="match status" value="1"/>
</dbReference>
<name>A0A327RAL2_9FLAO</name>
<dbReference type="PANTHER" id="PTHR34406">
    <property type="entry name" value="PROTEIN YCEI"/>
    <property type="match status" value="1"/>
</dbReference>
<dbReference type="EMBL" id="QLLO01000007">
    <property type="protein sequence ID" value="RAJ13208.1"/>
    <property type="molecule type" value="Genomic_DNA"/>
</dbReference>